<keyword evidence="1" id="KW-0472">Membrane</keyword>
<keyword evidence="1" id="KW-0812">Transmembrane</keyword>
<dbReference type="Proteomes" id="UP000264445">
    <property type="component" value="Unassembled WGS sequence"/>
</dbReference>
<protein>
    <submittedName>
        <fullName evidence="2">Uncharacterized protein</fullName>
    </submittedName>
</protein>
<evidence type="ECO:0000313" key="3">
    <source>
        <dbReference type="Proteomes" id="UP000264445"/>
    </source>
</evidence>
<name>A0A357VJE2_9THEO</name>
<proteinExistence type="predicted"/>
<comment type="caution">
    <text evidence="2">The sequence shown here is derived from an EMBL/GenBank/DDBJ whole genome shotgun (WGS) entry which is preliminary data.</text>
</comment>
<evidence type="ECO:0000256" key="1">
    <source>
        <dbReference type="SAM" id="Phobius"/>
    </source>
</evidence>
<organism evidence="2 3">
    <name type="scientific">Caldanaerobacter subterraneus</name>
    <dbReference type="NCBI Taxonomy" id="911092"/>
    <lineage>
        <taxon>Bacteria</taxon>
        <taxon>Bacillati</taxon>
        <taxon>Bacillota</taxon>
        <taxon>Clostridia</taxon>
        <taxon>Thermoanaerobacterales</taxon>
        <taxon>Thermoanaerobacteraceae</taxon>
        <taxon>Caldanaerobacter</taxon>
    </lineage>
</organism>
<feature type="transmembrane region" description="Helical" evidence="1">
    <location>
        <begin position="27"/>
        <end position="44"/>
    </location>
</feature>
<evidence type="ECO:0000313" key="2">
    <source>
        <dbReference type="EMBL" id="HBT48336.1"/>
    </source>
</evidence>
<gene>
    <name evidence="2" type="ORF">DEA61_00335</name>
</gene>
<sequence>MLLLAFIVILSITIFLRIKFRKVRVLQYAWTGFLVLFLVFYVYVNYFETGMFNQVALRDFNNSQFVSMTAIKHLNDGSAIVKNTNNPDEIKNLLRYFRQFKLTQYNGKISGQDNCYYYIFLETNKPNEGVIVKVINENYVNVLLYKTKTYHIFAFNLYDNIEKNKNYKIVNKNFNCKVLDNLLNSIKN</sequence>
<dbReference type="AlphaFoldDB" id="A0A357VJE2"/>
<accession>A0A357VJE2</accession>
<dbReference type="EMBL" id="DOLB01000010">
    <property type="protein sequence ID" value="HBT48336.1"/>
    <property type="molecule type" value="Genomic_DNA"/>
</dbReference>
<reference evidence="2 3" key="1">
    <citation type="journal article" date="2018" name="Nat. Biotechnol.">
        <title>A standardized bacterial taxonomy based on genome phylogeny substantially revises the tree of life.</title>
        <authorList>
            <person name="Parks D.H."/>
            <person name="Chuvochina M."/>
            <person name="Waite D.W."/>
            <person name="Rinke C."/>
            <person name="Skarshewski A."/>
            <person name="Chaumeil P.A."/>
            <person name="Hugenholtz P."/>
        </authorList>
    </citation>
    <scope>NUCLEOTIDE SEQUENCE [LARGE SCALE GENOMIC DNA]</scope>
    <source>
        <strain evidence="2">UBA12544</strain>
    </source>
</reference>
<dbReference type="RefSeq" id="WP_278428481.1">
    <property type="nucleotide sequence ID" value="NZ_DOLB01000010.1"/>
</dbReference>
<keyword evidence="1" id="KW-1133">Transmembrane helix</keyword>